<feature type="region of interest" description="Disordered" evidence="1">
    <location>
        <begin position="324"/>
        <end position="447"/>
    </location>
</feature>
<feature type="transmembrane region" description="Helical" evidence="2">
    <location>
        <begin position="251"/>
        <end position="274"/>
    </location>
</feature>
<proteinExistence type="predicted"/>
<dbReference type="RefSeq" id="WP_083172681.1">
    <property type="nucleotide sequence ID" value="NZ_AP022619.1"/>
</dbReference>
<sequence>MLSNLANFGSHFIGLDTNLTPPTSDTVGGSEYLAASVTGMTGGLGSSLTSRQILTGMFEPADFITKYDRDKGVRTAFNDARWQKHSKYLYDPTRRLQIARDGDVAANLKGATKGFSGAAVNILPWTASIVGYLELLTGFGPPNEGSDLEVGAELWGALQQQLESAVPDEGWQGEASEAYTAQLAALQDIAQTLAGLDRELEEIVANQAEWVTHIRLGFGILLNLLTAAIAIEVVLRIALAYVPGGALWASGWAIAASSLAMAAALGMLGALIGLSVENGNKADNVASDFERLGAAAARIAVESTAHSVVPAAPESRVSEFQTLFSGPSPTLAAPSGRQSAQRKAAEQESEGSLTGTKEIPESPQDAKGEHAHSAAMPTLGALMQMSNHSGNNPAQSPGRQRRQPDTMTAVADIVESDEAGAGSDATDRAPVDVASETQRTPHRAPGK</sequence>
<dbReference type="OrthoDB" id="4677793at2"/>
<keyword evidence="2" id="KW-0472">Membrane</keyword>
<comment type="caution">
    <text evidence="4">The sequence shown here is derived from an EMBL/GenBank/DDBJ whole genome shotgun (WGS) entry which is preliminary data.</text>
</comment>
<evidence type="ECO:0000313" key="4">
    <source>
        <dbReference type="EMBL" id="ORB39803.1"/>
    </source>
</evidence>
<dbReference type="AlphaFoldDB" id="A0A1X0I994"/>
<evidence type="ECO:0000256" key="2">
    <source>
        <dbReference type="SAM" id="Phobius"/>
    </source>
</evidence>
<accession>A0A1X0I994</accession>
<organism evidence="4 5">
    <name type="scientific">Mycobacterium paraseoulense</name>
    <dbReference type="NCBI Taxonomy" id="590652"/>
    <lineage>
        <taxon>Bacteria</taxon>
        <taxon>Bacillati</taxon>
        <taxon>Actinomycetota</taxon>
        <taxon>Actinomycetes</taxon>
        <taxon>Mycobacteriales</taxon>
        <taxon>Mycobacteriaceae</taxon>
        <taxon>Mycobacterium</taxon>
    </lineage>
</organism>
<keyword evidence="2" id="KW-1133">Transmembrane helix</keyword>
<dbReference type="Pfam" id="PF18879">
    <property type="entry name" value="EspA_EspE"/>
    <property type="match status" value="1"/>
</dbReference>
<keyword evidence="2" id="KW-0812">Transmembrane</keyword>
<keyword evidence="5" id="KW-1185">Reference proteome</keyword>
<dbReference type="EMBL" id="MVIE01000017">
    <property type="protein sequence ID" value="ORB39803.1"/>
    <property type="molecule type" value="Genomic_DNA"/>
</dbReference>
<dbReference type="InterPro" id="IPR043796">
    <property type="entry name" value="ESX-1_EspA/EspE-like"/>
</dbReference>
<reference evidence="4 5" key="1">
    <citation type="submission" date="2017-02" db="EMBL/GenBank/DDBJ databases">
        <title>The new phylogeny of genus Mycobacterium.</title>
        <authorList>
            <person name="Tortoli E."/>
            <person name="Trovato A."/>
            <person name="Cirillo D.M."/>
        </authorList>
    </citation>
    <scope>NUCLEOTIDE SEQUENCE [LARGE SCALE GENOMIC DNA]</scope>
    <source>
        <strain evidence="4 5">DSM 45000</strain>
    </source>
</reference>
<evidence type="ECO:0000313" key="5">
    <source>
        <dbReference type="Proteomes" id="UP000192513"/>
    </source>
</evidence>
<name>A0A1X0I994_9MYCO</name>
<protein>
    <recommendedName>
        <fullName evidence="3">ESX-1 secretion-associated protein EspA/EspE-like domain-containing protein</fullName>
    </recommendedName>
</protein>
<feature type="compositionally biased region" description="Polar residues" evidence="1">
    <location>
        <begin position="384"/>
        <end position="398"/>
    </location>
</feature>
<feature type="domain" description="ESX-1 secretion-associated protein EspA/EspE-like" evidence="3">
    <location>
        <begin position="137"/>
        <end position="215"/>
    </location>
</feature>
<evidence type="ECO:0000256" key="1">
    <source>
        <dbReference type="SAM" id="MobiDB-lite"/>
    </source>
</evidence>
<evidence type="ECO:0000259" key="3">
    <source>
        <dbReference type="Pfam" id="PF18879"/>
    </source>
</evidence>
<feature type="compositionally biased region" description="Basic and acidic residues" evidence="1">
    <location>
        <begin position="358"/>
        <end position="372"/>
    </location>
</feature>
<feature type="transmembrane region" description="Helical" evidence="2">
    <location>
        <begin position="216"/>
        <end position="239"/>
    </location>
</feature>
<dbReference type="STRING" id="590652.BST39_14680"/>
<gene>
    <name evidence="4" type="ORF">BST39_14680</name>
</gene>
<dbReference type="Proteomes" id="UP000192513">
    <property type="component" value="Unassembled WGS sequence"/>
</dbReference>